<reference evidence="2 3" key="1">
    <citation type="submission" date="2018-01" db="EMBL/GenBank/DDBJ databases">
        <title>Whole genome sequencing of Histamine producing bacteria.</title>
        <authorList>
            <person name="Butler K."/>
        </authorList>
    </citation>
    <scope>NUCLEOTIDE SEQUENCE [LARGE SCALE GENOMIC DNA]</scope>
    <source>
        <strain evidence="2 3">DSM 100436</strain>
    </source>
</reference>
<evidence type="ECO:0000313" key="2">
    <source>
        <dbReference type="EMBL" id="PSW11049.1"/>
    </source>
</evidence>
<keyword evidence="3" id="KW-1185">Reference proteome</keyword>
<dbReference type="Gene3D" id="3.20.20.150">
    <property type="entry name" value="Divalent-metal-dependent TIM barrel enzymes"/>
    <property type="match status" value="1"/>
</dbReference>
<organism evidence="2 3">
    <name type="scientific">Photobacterium sanctipauli</name>
    <dbReference type="NCBI Taxonomy" id="1342794"/>
    <lineage>
        <taxon>Bacteria</taxon>
        <taxon>Pseudomonadati</taxon>
        <taxon>Pseudomonadota</taxon>
        <taxon>Gammaproteobacteria</taxon>
        <taxon>Vibrionales</taxon>
        <taxon>Vibrionaceae</taxon>
        <taxon>Photobacterium</taxon>
    </lineage>
</organism>
<feature type="domain" description="Xylose isomerase-like TIM barrel" evidence="1">
    <location>
        <begin position="22"/>
        <end position="256"/>
    </location>
</feature>
<proteinExistence type="predicted"/>
<comment type="caution">
    <text evidence="2">The sequence shown here is derived from an EMBL/GenBank/DDBJ whole genome shotgun (WGS) entry which is preliminary data.</text>
</comment>
<dbReference type="RefSeq" id="WP_107272603.1">
    <property type="nucleotide sequence ID" value="NZ_PYMA01000025.1"/>
</dbReference>
<protein>
    <submittedName>
        <fullName evidence="2">Sugar phosphate isomerase/epimerase</fullName>
    </submittedName>
</protein>
<dbReference type="Pfam" id="PF01261">
    <property type="entry name" value="AP_endonuc_2"/>
    <property type="match status" value="1"/>
</dbReference>
<dbReference type="PANTHER" id="PTHR12110:SF21">
    <property type="entry name" value="XYLOSE ISOMERASE-LIKE TIM BARREL DOMAIN-CONTAINING PROTEIN"/>
    <property type="match status" value="1"/>
</dbReference>
<dbReference type="EMBL" id="PYMA01000025">
    <property type="protein sequence ID" value="PSW11049.1"/>
    <property type="molecule type" value="Genomic_DNA"/>
</dbReference>
<evidence type="ECO:0000313" key="3">
    <source>
        <dbReference type="Proteomes" id="UP000241771"/>
    </source>
</evidence>
<evidence type="ECO:0000259" key="1">
    <source>
        <dbReference type="Pfam" id="PF01261"/>
    </source>
</evidence>
<dbReference type="SUPFAM" id="SSF51658">
    <property type="entry name" value="Xylose isomerase-like"/>
    <property type="match status" value="1"/>
</dbReference>
<dbReference type="PANTHER" id="PTHR12110">
    <property type="entry name" value="HYDROXYPYRUVATE ISOMERASE"/>
    <property type="match status" value="1"/>
</dbReference>
<dbReference type="InterPro" id="IPR013022">
    <property type="entry name" value="Xyl_isomerase-like_TIM-brl"/>
</dbReference>
<accession>A0A2T3NB22</accession>
<sequence>MKLSICTISFRHQLVSLDHLAQWAKANKFDGIELWGVHARGLMPQVERYTTSLAESGLAVSMLSDYIPLLGERDETKQKCESVCQLAAAWQTRKIRTFAGHLGSRQVNEQERNLMANRLRFICEYAADSGLDVLVETHPQTLADNAESVFRLLEQVNHPSLKINFDTLHVWEAGDDPVDFHRQLGNSVGHYHLKNIASRHQLSVFAPDNVYSPAGTRKGMVPLLEGAVDYHQFLLDIITDDKKSASLEWFGDDVKPTLANDRIALSNFKKDVKLDLPAFN</sequence>
<keyword evidence="2" id="KW-0413">Isomerase</keyword>
<dbReference type="AlphaFoldDB" id="A0A2T3NB22"/>
<name>A0A2T3NB22_9GAMM</name>
<dbReference type="Proteomes" id="UP000241771">
    <property type="component" value="Unassembled WGS sequence"/>
</dbReference>
<gene>
    <name evidence="2" type="ORF">C9I98_24655</name>
</gene>
<dbReference type="InterPro" id="IPR036237">
    <property type="entry name" value="Xyl_isomerase-like_sf"/>
</dbReference>
<dbReference type="GO" id="GO:0016853">
    <property type="term" value="F:isomerase activity"/>
    <property type="evidence" value="ECO:0007669"/>
    <property type="project" value="UniProtKB-KW"/>
</dbReference>
<dbReference type="InterPro" id="IPR050312">
    <property type="entry name" value="IolE/XylAMocC-like"/>
</dbReference>